<evidence type="ECO:0000256" key="1">
    <source>
        <dbReference type="SAM" id="MobiDB-lite"/>
    </source>
</evidence>
<feature type="region of interest" description="Disordered" evidence="1">
    <location>
        <begin position="110"/>
        <end position="139"/>
    </location>
</feature>
<reference evidence="2" key="1">
    <citation type="journal article" date="2012" name="Proc. Natl. Acad. Sci. U.S.A.">
        <title>Antigenic diversity is generated by distinct evolutionary mechanisms in African trypanosome species.</title>
        <authorList>
            <person name="Jackson A.P."/>
            <person name="Berry A."/>
            <person name="Aslett M."/>
            <person name="Allison H.C."/>
            <person name="Burton P."/>
            <person name="Vavrova-Anderson J."/>
            <person name="Brown R."/>
            <person name="Browne H."/>
            <person name="Corton N."/>
            <person name="Hauser H."/>
            <person name="Gamble J."/>
            <person name="Gilderthorp R."/>
            <person name="Marcello L."/>
            <person name="McQuillan J."/>
            <person name="Otto T.D."/>
            <person name="Quail M.A."/>
            <person name="Sanders M.J."/>
            <person name="van Tonder A."/>
            <person name="Ginger M.L."/>
            <person name="Field M.C."/>
            <person name="Barry J.D."/>
            <person name="Hertz-Fowler C."/>
            <person name="Berriman M."/>
        </authorList>
    </citation>
    <scope>NUCLEOTIDE SEQUENCE</scope>
    <source>
        <strain evidence="2">IL3000</strain>
    </source>
</reference>
<proteinExistence type="predicted"/>
<accession>G0V2W1</accession>
<evidence type="ECO:0000313" key="2">
    <source>
        <dbReference type="EMBL" id="CCC95984.1"/>
    </source>
</evidence>
<dbReference type="AlphaFoldDB" id="G0V2W1"/>
<gene>
    <name evidence="2" type="ORF">TCIL3000_11_15010</name>
</gene>
<name>G0V2W1_TRYCI</name>
<organism evidence="2">
    <name type="scientific">Trypanosoma congolense (strain IL3000)</name>
    <dbReference type="NCBI Taxonomy" id="1068625"/>
    <lineage>
        <taxon>Eukaryota</taxon>
        <taxon>Discoba</taxon>
        <taxon>Euglenozoa</taxon>
        <taxon>Kinetoplastea</taxon>
        <taxon>Metakinetoplastina</taxon>
        <taxon>Trypanosomatida</taxon>
        <taxon>Trypanosomatidae</taxon>
        <taxon>Trypanosoma</taxon>
        <taxon>Nannomonas</taxon>
    </lineage>
</organism>
<sequence>MSATSQTHDDIQPFLRQMREMFVKVSGSLENDLRAVQEGWSQLEKAREVLIKELSDISKDEQVHNTPEAGSTASQKRLTSDSMNNVKKKVSIIQPTRNEVVDEKQVRCENAGGFPGNPQGAQSSHKRMENSDGCSENTQQQVEQMGSPSGECQSISEGSCCAKEDQRRHSALLYLNRRYSTPHARGRNLGKTYEEPTYSFPQLLCASNSAQHLERKKRLLGARYRDCASPSLGNKLSISPSTKKLSSSSSKTGNTFWINVWPCFGNYAARSSLSTRVVVYSRFCYLEDVLERAATLTKCRPAPRVLYEPHGEPVLSVSQLVPGGHYLIYPGGALYRREALPNALLQELVWSAKSRLAEHVAIT</sequence>
<feature type="region of interest" description="Disordered" evidence="1">
    <location>
        <begin position="59"/>
        <end position="83"/>
    </location>
</feature>
<dbReference type="EMBL" id="HE575324">
    <property type="protein sequence ID" value="CCC95984.1"/>
    <property type="molecule type" value="Genomic_DNA"/>
</dbReference>
<feature type="compositionally biased region" description="Polar residues" evidence="1">
    <location>
        <begin position="64"/>
        <end position="83"/>
    </location>
</feature>
<protein>
    <submittedName>
        <fullName evidence="2">Uncharacterized protein TCIL3000_11_15010</fullName>
    </submittedName>
</protein>
<dbReference type="VEuPathDB" id="TriTrypDB:TcIL3000.11.15010"/>